<dbReference type="Proteomes" id="UP000657918">
    <property type="component" value="Unassembled WGS sequence"/>
</dbReference>
<dbReference type="OrthoDB" id="3349449at2759"/>
<dbReference type="EMBL" id="JADGMS010000017">
    <property type="protein sequence ID" value="KAF9663886.1"/>
    <property type="molecule type" value="Genomic_DNA"/>
</dbReference>
<dbReference type="PANTHER" id="PTHR45800:SF12">
    <property type="entry name" value="1-PHOSPHATIDYLINOSITOL 4-KINASE"/>
    <property type="match status" value="1"/>
</dbReference>
<evidence type="ECO:0000313" key="8">
    <source>
        <dbReference type="EMBL" id="KAF9663886.1"/>
    </source>
</evidence>
<keyword evidence="4" id="KW-0547">Nucleotide-binding</keyword>
<comment type="similarity">
    <text evidence="1">Belongs to the PI3/PI4-kinase family. Type II PI4K subfamily.</text>
</comment>
<protein>
    <recommendedName>
        <fullName evidence="2">1-phosphatidylinositol 4-kinase</fullName>
        <ecNumber evidence="2">2.7.1.67</ecNumber>
    </recommendedName>
</protein>
<organism evidence="8 9">
    <name type="scientific">Salix dunnii</name>
    <dbReference type="NCBI Taxonomy" id="1413687"/>
    <lineage>
        <taxon>Eukaryota</taxon>
        <taxon>Viridiplantae</taxon>
        <taxon>Streptophyta</taxon>
        <taxon>Embryophyta</taxon>
        <taxon>Tracheophyta</taxon>
        <taxon>Spermatophyta</taxon>
        <taxon>Magnoliopsida</taxon>
        <taxon>eudicotyledons</taxon>
        <taxon>Gunneridae</taxon>
        <taxon>Pentapetalae</taxon>
        <taxon>rosids</taxon>
        <taxon>fabids</taxon>
        <taxon>Malpighiales</taxon>
        <taxon>Salicaceae</taxon>
        <taxon>Saliceae</taxon>
        <taxon>Salix</taxon>
    </lineage>
</organism>
<dbReference type="InterPro" id="IPR044571">
    <property type="entry name" value="P4KG1-8"/>
</dbReference>
<dbReference type="PANTHER" id="PTHR45800">
    <property type="entry name" value="PHOSPHATIDYLINOSITOL 4-KINASE GAMMA"/>
    <property type="match status" value="1"/>
</dbReference>
<evidence type="ECO:0000256" key="5">
    <source>
        <dbReference type="ARBA" id="ARBA00022777"/>
    </source>
</evidence>
<dbReference type="EC" id="2.7.1.67" evidence="2"/>
<evidence type="ECO:0000256" key="1">
    <source>
        <dbReference type="ARBA" id="ARBA00008941"/>
    </source>
</evidence>
<accession>A0A835J6E5</accession>
<dbReference type="AlphaFoldDB" id="A0A835J6E5"/>
<gene>
    <name evidence="8" type="ORF">SADUNF_Sadunf17G0098700</name>
</gene>
<feature type="region of interest" description="Disordered" evidence="7">
    <location>
        <begin position="56"/>
        <end position="75"/>
    </location>
</feature>
<keyword evidence="6" id="KW-0067">ATP-binding</keyword>
<dbReference type="GO" id="GO:0005524">
    <property type="term" value="F:ATP binding"/>
    <property type="evidence" value="ECO:0007669"/>
    <property type="project" value="UniProtKB-KW"/>
</dbReference>
<keyword evidence="3" id="KW-0808">Transferase</keyword>
<sequence>MLGFSEHSAKVKQMLNGIVKAMRIGDDPIPIYSGLGGTYYFKNCHGENIAIVKPTDEEPYSPNNPKDFVGKAPGQPGLKRSVRIGETGFRGDAFLEESAEEEGEADIEEELNLSRDEYAGCTENKITWLVLLPEVGVLMSSFLQAGKDRGLELPASFEK</sequence>
<evidence type="ECO:0000256" key="2">
    <source>
        <dbReference type="ARBA" id="ARBA00012169"/>
    </source>
</evidence>
<comment type="caution">
    <text evidence="8">The sequence shown here is derived from an EMBL/GenBank/DDBJ whole genome shotgun (WGS) entry which is preliminary data.</text>
</comment>
<evidence type="ECO:0000256" key="6">
    <source>
        <dbReference type="ARBA" id="ARBA00022840"/>
    </source>
</evidence>
<evidence type="ECO:0000313" key="9">
    <source>
        <dbReference type="Proteomes" id="UP000657918"/>
    </source>
</evidence>
<reference evidence="8 9" key="1">
    <citation type="submission" date="2020-10" db="EMBL/GenBank/DDBJ databases">
        <title>Plant Genome Project.</title>
        <authorList>
            <person name="Zhang R.-G."/>
        </authorList>
    </citation>
    <scope>NUCLEOTIDE SEQUENCE [LARGE SCALE GENOMIC DNA]</scope>
    <source>
        <strain evidence="8">FAFU-HL-1</strain>
        <tissue evidence="8">Leaf</tissue>
    </source>
</reference>
<evidence type="ECO:0000256" key="4">
    <source>
        <dbReference type="ARBA" id="ARBA00022741"/>
    </source>
</evidence>
<keyword evidence="5" id="KW-0418">Kinase</keyword>
<keyword evidence="9" id="KW-1185">Reference proteome</keyword>
<proteinExistence type="inferred from homology"/>
<evidence type="ECO:0000256" key="7">
    <source>
        <dbReference type="SAM" id="MobiDB-lite"/>
    </source>
</evidence>
<name>A0A835J6E5_9ROSI</name>
<dbReference type="GO" id="GO:0004430">
    <property type="term" value="F:1-phosphatidylinositol 4-kinase activity"/>
    <property type="evidence" value="ECO:0007669"/>
    <property type="project" value="UniProtKB-EC"/>
</dbReference>
<evidence type="ECO:0000256" key="3">
    <source>
        <dbReference type="ARBA" id="ARBA00022679"/>
    </source>
</evidence>